<comment type="similarity">
    <text evidence="1">Belongs to the eukaryotic ribosomal protein eL21 family.</text>
</comment>
<dbReference type="InterPro" id="IPR001147">
    <property type="entry name" value="Ribosomal_eL21"/>
</dbReference>
<dbReference type="PANTHER" id="PTHR20981">
    <property type="entry name" value="60S RIBOSOMAL PROTEIN L21"/>
    <property type="match status" value="1"/>
</dbReference>
<keyword evidence="2" id="KW-0689">Ribosomal protein</keyword>
<reference evidence="5 6" key="1">
    <citation type="journal article" date="2009" name="Science">
        <title>Genome sequence, comparative analysis, and population genetics of the domestic horse.</title>
        <authorList>
            <consortium name="Broad Institute Genome Sequencing Platform"/>
            <consortium name="Broad Institute Whole Genome Assembly Team"/>
            <person name="Wade C.M."/>
            <person name="Giulotto E."/>
            <person name="Sigurdsson S."/>
            <person name="Zoli M."/>
            <person name="Gnerre S."/>
            <person name="Imsland F."/>
            <person name="Lear T.L."/>
            <person name="Adelson D.L."/>
            <person name="Bailey E."/>
            <person name="Bellone R.R."/>
            <person name="Bloecker H."/>
            <person name="Distl O."/>
            <person name="Edgar R.C."/>
            <person name="Garber M."/>
            <person name="Leeb T."/>
            <person name="Mauceli E."/>
            <person name="MacLeod J.N."/>
            <person name="Penedo M.C.T."/>
            <person name="Raison J.M."/>
            <person name="Sharpe T."/>
            <person name="Vogel J."/>
            <person name="Andersson L."/>
            <person name="Antczak D.F."/>
            <person name="Biagi T."/>
            <person name="Binns M.M."/>
            <person name="Chowdhary B.P."/>
            <person name="Coleman S.J."/>
            <person name="Della Valle G."/>
            <person name="Fryc S."/>
            <person name="Guerin G."/>
            <person name="Hasegawa T."/>
            <person name="Hill E.W."/>
            <person name="Jurka J."/>
            <person name="Kiialainen A."/>
            <person name="Lindgren G."/>
            <person name="Liu J."/>
            <person name="Magnani E."/>
            <person name="Mickelson J.R."/>
            <person name="Murray J."/>
            <person name="Nergadze S.G."/>
            <person name="Onofrio R."/>
            <person name="Pedroni S."/>
            <person name="Piras M.F."/>
            <person name="Raudsepp T."/>
            <person name="Rocchi M."/>
            <person name="Roeed K.H."/>
            <person name="Ryder O.A."/>
            <person name="Searle S."/>
            <person name="Skow L."/>
            <person name="Swinburne J.E."/>
            <person name="Syvaenen A.C."/>
            <person name="Tozaki T."/>
            <person name="Valberg S.J."/>
            <person name="Vaudin M."/>
            <person name="White J.R."/>
            <person name="Zody M.C."/>
            <person name="Lander E.S."/>
            <person name="Lindblad-Toh K."/>
        </authorList>
    </citation>
    <scope>NUCLEOTIDE SEQUENCE [LARGE SCALE GENOMIC DNA]</scope>
    <source>
        <strain evidence="5 6">Thoroughbred</strain>
    </source>
</reference>
<dbReference type="GO" id="GO:0006412">
    <property type="term" value="P:translation"/>
    <property type="evidence" value="ECO:0007669"/>
    <property type="project" value="InterPro"/>
</dbReference>
<evidence type="ECO:0000313" key="6">
    <source>
        <dbReference type="Proteomes" id="UP000002281"/>
    </source>
</evidence>
<dbReference type="InterPro" id="IPR008991">
    <property type="entry name" value="Translation_prot_SH3-like_sf"/>
</dbReference>
<evidence type="ECO:0000256" key="4">
    <source>
        <dbReference type="ARBA" id="ARBA00035327"/>
    </source>
</evidence>
<dbReference type="Gene3D" id="2.30.30.70">
    <property type="entry name" value="Ribosomal protein L21"/>
    <property type="match status" value="1"/>
</dbReference>
<dbReference type="FunFam" id="2.30.30.70:FF:000001">
    <property type="entry name" value="60S ribosomal protein L21"/>
    <property type="match status" value="1"/>
</dbReference>
<protein>
    <recommendedName>
        <fullName evidence="4">60S ribosomal protein L21</fullName>
    </recommendedName>
</protein>
<keyword evidence="3" id="KW-0687">Ribonucleoprotein</keyword>
<evidence type="ECO:0000256" key="3">
    <source>
        <dbReference type="ARBA" id="ARBA00023274"/>
    </source>
</evidence>
<evidence type="ECO:0000313" key="5">
    <source>
        <dbReference type="Ensembl" id="ENSECAP00000068001.1"/>
    </source>
</evidence>
<dbReference type="AlphaFoldDB" id="A0A9L0RZH3"/>
<accession>A0A9L0RZH3</accession>
<dbReference type="GO" id="GO:0003735">
    <property type="term" value="F:structural constituent of ribosome"/>
    <property type="evidence" value="ECO:0000318"/>
    <property type="project" value="GO_Central"/>
</dbReference>
<dbReference type="Proteomes" id="UP000002281">
    <property type="component" value="Chromosome 3"/>
</dbReference>
<name>A0A9L0RZH3_HORSE</name>
<dbReference type="Ensembl" id="ENSECAT00000083129.1">
    <property type="protein sequence ID" value="ENSECAP00000062645.1"/>
    <property type="gene ID" value="ENSECAG00000055107.1"/>
</dbReference>
<reference evidence="5" key="2">
    <citation type="submission" date="2025-05" db="UniProtKB">
        <authorList>
            <consortium name="Ensembl"/>
        </authorList>
    </citation>
    <scope>IDENTIFICATION</scope>
    <source>
        <strain evidence="5">Thoroughbred</strain>
    </source>
</reference>
<dbReference type="Pfam" id="PF01157">
    <property type="entry name" value="Ribosomal_L21e"/>
    <property type="match status" value="1"/>
</dbReference>
<dbReference type="InterPro" id="IPR036948">
    <property type="entry name" value="Ribosomal_eL21_sf"/>
</dbReference>
<dbReference type="SUPFAM" id="SSF50104">
    <property type="entry name" value="Translation proteins SH3-like domain"/>
    <property type="match status" value="1"/>
</dbReference>
<sequence>MAKTKGKWRGICYLFSGPFRKTWSCSFDHIHVSLQEGDIVDIERTDPVQKGMPHKYYHCKTGRIYHATQLSLGIVVNKQVKDKILAKRINVCIEHICPNSHGAS</sequence>
<dbReference type="GeneTree" id="ENSGT00950000182922"/>
<dbReference type="GO" id="GO:0031090">
    <property type="term" value="C:organelle membrane"/>
    <property type="evidence" value="ECO:0007669"/>
    <property type="project" value="UniProtKB-ARBA"/>
</dbReference>
<organism evidence="5 6">
    <name type="scientific">Equus caballus</name>
    <name type="common">Horse</name>
    <dbReference type="NCBI Taxonomy" id="9796"/>
    <lineage>
        <taxon>Eukaryota</taxon>
        <taxon>Metazoa</taxon>
        <taxon>Chordata</taxon>
        <taxon>Craniata</taxon>
        <taxon>Vertebrata</taxon>
        <taxon>Euteleostomi</taxon>
        <taxon>Mammalia</taxon>
        <taxon>Eutheria</taxon>
        <taxon>Laurasiatheria</taxon>
        <taxon>Perissodactyla</taxon>
        <taxon>Equidae</taxon>
        <taxon>Equus</taxon>
    </lineage>
</organism>
<dbReference type="Ensembl" id="ENSECAT00000131499.1">
    <property type="protein sequence ID" value="ENSECAP00000057947.1"/>
    <property type="gene ID" value="ENSECAG00000055107.1"/>
</dbReference>
<dbReference type="GO" id="GO:0022625">
    <property type="term" value="C:cytosolic large ribosomal subunit"/>
    <property type="evidence" value="ECO:0000318"/>
    <property type="project" value="GO_Central"/>
</dbReference>
<keyword evidence="6" id="KW-1185">Reference proteome</keyword>
<dbReference type="Ensembl" id="ENSECAT00000102665.1">
    <property type="protein sequence ID" value="ENSECAP00000068001.1"/>
    <property type="gene ID" value="ENSECAG00000055107.1"/>
</dbReference>
<evidence type="ECO:0000256" key="2">
    <source>
        <dbReference type="ARBA" id="ARBA00022980"/>
    </source>
</evidence>
<proteinExistence type="inferred from homology"/>
<evidence type="ECO:0000256" key="1">
    <source>
        <dbReference type="ARBA" id="ARBA00008427"/>
    </source>
</evidence>